<dbReference type="Pfam" id="PF12705">
    <property type="entry name" value="PDDEXK_1"/>
    <property type="match status" value="1"/>
</dbReference>
<proteinExistence type="predicted"/>
<feature type="domain" description="PD-(D/E)XK endonuclease-like" evidence="1">
    <location>
        <begin position="780"/>
        <end position="1013"/>
    </location>
</feature>
<dbReference type="RefSeq" id="WP_138286832.1">
    <property type="nucleotide sequence ID" value="NZ_CP058350.1"/>
</dbReference>
<evidence type="ECO:0000259" key="1">
    <source>
        <dbReference type="Pfam" id="PF12705"/>
    </source>
</evidence>
<dbReference type="InterPro" id="IPR011604">
    <property type="entry name" value="PDDEXK-like_dom_sf"/>
</dbReference>
<dbReference type="EMBL" id="CP058350">
    <property type="protein sequence ID" value="QLF68879.1"/>
    <property type="molecule type" value="Genomic_DNA"/>
</dbReference>
<dbReference type="InterPro" id="IPR014153">
    <property type="entry name" value="Ds_break_AddB"/>
</dbReference>
<sequence>MGIAGTPRVLTIPPGLRFLKVLATSLLEGRLAPGFRYDPSDPLSLAHVTILVPTRRAARVLRSEFVDLLGGQSAILPQIHPLGETDEDSGFMEEASPSLMDLAPPVSGTVMLLELARLILAWRNTLPDIVRSIHFDTPLVAPASPADAVWLAKALTELIEAAETEGADWKKLEDLPAQDFASWWKLTTEFLKIATAFWPARLEELARSSPARHRDAVLRAEAERIRTHGVRGPVIVAGSTGSIPAAADLICAIAECKEGVVVLPGLDLSMPEADWQKLDDRTTRPLQPDPAVRGHPQYGLAHLLRDLKITREDVQTLQMVAPDLGDRSEIISRAMAPAEATDSWREWRESFGTARIERAFADVALIETANERQEAVAIAIALRLALEDKGEEGESLVGVITPDRALARRIMAELARFGIDADDSAGTPLTSTQQAILCQTLVEACLRPGDPVAAVSLIKHPLALFGLAPARAKAAAVALETFALRGSTEGIDLGNLEAMLDRALIAHASDRHPPQWRQSFGEEVLADARLLARAVSRALEPLVGVLVRHSDGRILSNRLTLKDWATRTGKALEAIAGDSTGDLSELWGQPGGEKLAELLGEVIATDGQIEADGPEWIDILAALMAGQAVKPKAMRHPRVFIFGTLEARLQHMDSLVLAGMNEGSWPSQTTNNPFLSRMMKTEIGLEPPERRIGQVAHDFEMACGTRRLIYSRSLRQGSAPTVASRWLQRLTALIGPEVEKQMRARGEVYRDYAELLDEGDSQPAAQRPAPKPPVELQPRSFSFSEVSRFRRDPYATYARRILRLDPVDMFNQDPGAAERGTLYHRIVERFVREGHDPLLADAVHRMCVIADEEFLREELPLHVEIIWRQRFYGVADAFIRWERQRRPEILKSHTEVPARAEIALIGLTLTGVADRIDIRAGGYADIIDYKTGLAPSVQQARVLLDPQLALEAAVLQQGGFRELDPMTPLNLIYVRLRPLDRFSPDTVNNELTGRGDNKKSALDLATQAIEELAKFVQSLHSGQRGYVSRLMPFQQQDYGGEYDHLARVAEWSTADIEEVGHDD</sequence>
<dbReference type="Gene3D" id="3.90.320.10">
    <property type="match status" value="1"/>
</dbReference>
<name>A0ABX6QK04_9HYPH</name>
<accession>A0ABX6QK04</accession>
<organism evidence="2 3">
    <name type="scientific">Peteryoungia desertarenae</name>
    <dbReference type="NCBI Taxonomy" id="1813451"/>
    <lineage>
        <taxon>Bacteria</taxon>
        <taxon>Pseudomonadati</taxon>
        <taxon>Pseudomonadota</taxon>
        <taxon>Alphaproteobacteria</taxon>
        <taxon>Hyphomicrobiales</taxon>
        <taxon>Rhizobiaceae</taxon>
        <taxon>Peteryoungia</taxon>
    </lineage>
</organism>
<protein>
    <submittedName>
        <fullName evidence="2">Double-strand break repair protein AddB</fullName>
    </submittedName>
</protein>
<dbReference type="InterPro" id="IPR027417">
    <property type="entry name" value="P-loop_NTPase"/>
</dbReference>
<dbReference type="SUPFAM" id="SSF52540">
    <property type="entry name" value="P-loop containing nucleoside triphosphate hydrolases"/>
    <property type="match status" value="1"/>
</dbReference>
<keyword evidence="3" id="KW-1185">Reference proteome</keyword>
<reference evidence="2 3" key="1">
    <citation type="submission" date="2020-06" db="EMBL/GenBank/DDBJ databases">
        <title>Genome sequence of Rhizobium sp strain ADMK78.</title>
        <authorList>
            <person name="Rahi P."/>
        </authorList>
    </citation>
    <scope>NUCLEOTIDE SEQUENCE [LARGE SCALE GENOMIC DNA]</scope>
    <source>
        <strain evidence="2 3">ADMK78</strain>
    </source>
</reference>
<dbReference type="InterPro" id="IPR038726">
    <property type="entry name" value="PDDEXK_AddAB-type"/>
</dbReference>
<evidence type="ECO:0000313" key="3">
    <source>
        <dbReference type="Proteomes" id="UP000308530"/>
    </source>
</evidence>
<gene>
    <name evidence="2" type="primary">addB</name>
    <name evidence="2" type="ORF">FE840_004575</name>
</gene>
<evidence type="ECO:0000313" key="2">
    <source>
        <dbReference type="EMBL" id="QLF68879.1"/>
    </source>
</evidence>
<dbReference type="Proteomes" id="UP000308530">
    <property type="component" value="Chromosome"/>
</dbReference>
<dbReference type="NCBIfam" id="TIGR02786">
    <property type="entry name" value="addB_alphas"/>
    <property type="match status" value="1"/>
</dbReference>